<name>A0A0B7BMA8_9EUPU</name>
<dbReference type="EMBL" id="HACG01046586">
    <property type="protein sequence ID" value="CEK93451.1"/>
    <property type="molecule type" value="Transcribed_RNA"/>
</dbReference>
<comment type="subcellular location">
    <subcellularLocation>
        <location evidence="1 6">Endoplasmic reticulum membrane</location>
        <topology evidence="1 6">Multi-pass membrane protein</topology>
    </subcellularLocation>
</comment>
<feature type="region of interest" description="Disordered" evidence="7">
    <location>
        <begin position="89"/>
        <end position="147"/>
    </location>
</feature>
<evidence type="ECO:0000259" key="8">
    <source>
        <dbReference type="PROSITE" id="PS50845"/>
    </source>
</evidence>
<dbReference type="GO" id="GO:0030424">
    <property type="term" value="C:axon"/>
    <property type="evidence" value="ECO:0007669"/>
    <property type="project" value="TreeGrafter"/>
</dbReference>
<evidence type="ECO:0000256" key="7">
    <source>
        <dbReference type="SAM" id="MobiDB-lite"/>
    </source>
</evidence>
<evidence type="ECO:0000256" key="2">
    <source>
        <dbReference type="ARBA" id="ARBA00022692"/>
    </source>
</evidence>
<organism evidence="9">
    <name type="scientific">Arion vulgaris</name>
    <dbReference type="NCBI Taxonomy" id="1028688"/>
    <lineage>
        <taxon>Eukaryota</taxon>
        <taxon>Metazoa</taxon>
        <taxon>Spiralia</taxon>
        <taxon>Lophotrochozoa</taxon>
        <taxon>Mollusca</taxon>
        <taxon>Gastropoda</taxon>
        <taxon>Heterobranchia</taxon>
        <taxon>Euthyneura</taxon>
        <taxon>Panpulmonata</taxon>
        <taxon>Eupulmonata</taxon>
        <taxon>Stylommatophora</taxon>
        <taxon>Helicina</taxon>
        <taxon>Arionoidea</taxon>
        <taxon>Arionidae</taxon>
        <taxon>Arion</taxon>
    </lineage>
</organism>
<evidence type="ECO:0000256" key="3">
    <source>
        <dbReference type="ARBA" id="ARBA00022824"/>
    </source>
</evidence>
<dbReference type="GO" id="GO:0005789">
    <property type="term" value="C:endoplasmic reticulum membrane"/>
    <property type="evidence" value="ECO:0007669"/>
    <property type="project" value="UniProtKB-SubCell"/>
</dbReference>
<feature type="non-terminal residue" evidence="9">
    <location>
        <position position="1"/>
    </location>
</feature>
<proteinExistence type="predicted"/>
<keyword evidence="5 6" id="KW-0472">Membrane</keyword>
<dbReference type="PROSITE" id="PS50845">
    <property type="entry name" value="RETICULON"/>
    <property type="match status" value="1"/>
</dbReference>
<feature type="domain" description="Reticulon" evidence="8">
    <location>
        <begin position="181"/>
        <end position="370"/>
    </location>
</feature>
<dbReference type="Gene3D" id="1.20.5.2480">
    <property type="match status" value="1"/>
</dbReference>
<reference evidence="9" key="1">
    <citation type="submission" date="2014-12" db="EMBL/GenBank/DDBJ databases">
        <title>Insight into the proteome of Arion vulgaris.</title>
        <authorList>
            <person name="Aradska J."/>
            <person name="Bulat T."/>
            <person name="Smidak R."/>
            <person name="Sarate P."/>
            <person name="Gangsoo J."/>
            <person name="Sialana F."/>
            <person name="Bilban M."/>
            <person name="Lubec G."/>
        </authorList>
    </citation>
    <scope>NUCLEOTIDE SEQUENCE</scope>
    <source>
        <tissue evidence="9">Skin</tissue>
    </source>
</reference>
<feature type="transmembrane region" description="Helical" evidence="6">
    <location>
        <begin position="193"/>
        <end position="210"/>
    </location>
</feature>
<dbReference type="Pfam" id="PF02453">
    <property type="entry name" value="Reticulon"/>
    <property type="match status" value="1"/>
</dbReference>
<feature type="transmembrane region" description="Helical" evidence="6">
    <location>
        <begin position="299"/>
        <end position="325"/>
    </location>
</feature>
<gene>
    <name evidence="9" type="primary">ORF195407</name>
</gene>
<feature type="compositionally biased region" description="Basic and acidic residues" evidence="7">
    <location>
        <begin position="108"/>
        <end position="127"/>
    </location>
</feature>
<evidence type="ECO:0000256" key="6">
    <source>
        <dbReference type="RuleBase" id="RU363132"/>
    </source>
</evidence>
<accession>A0A0B7BMA8</accession>
<keyword evidence="3 6" id="KW-0256">Endoplasmic reticulum</keyword>
<dbReference type="PANTHER" id="PTHR45799:SF2">
    <property type="entry name" value="RETICULON-LIKE PROTEIN"/>
    <property type="match status" value="1"/>
</dbReference>
<feature type="compositionally biased region" description="Polar residues" evidence="7">
    <location>
        <begin position="1"/>
        <end position="18"/>
    </location>
</feature>
<feature type="transmembrane region" description="Helical" evidence="6">
    <location>
        <begin position="216"/>
        <end position="233"/>
    </location>
</feature>
<sequence>AFGYDSNQDAEISTTTDNAGEDEAEEDRYGVGASEAEAYAYNSEPIISQKEDDKFQVHFDQPSAPVPDIEPLIDFANSEAEDILSSLATSAPLSSSHNTEPIPTTRKPVQDIDDFQRESKQVERSSEETAEGGTKPDHGLSEESTSSEVHVNKQVGLLEQTIFYRQLLAIGTWLKGVDPRVKDLIYWRDVKKTGIVFGTMLLVLLALAIFSFVSVVAYLSLAVLTVTFSFVVYKKIMGAVQKSNDGHPFKPFLDLDITLSEEKLKSVIQTVLKNTNVALKEVRRLFLVEDTVDSIKFGLLLWVLTYVGSWFNGITIIIIDLVLLFTVPKIYETYQVQIDRNIEVAKSQINKVLEIVQSKLPFLKKKEKAQ</sequence>
<dbReference type="PANTHER" id="PTHR45799">
    <property type="entry name" value="RETICULON-LIKE PROTEIN"/>
    <property type="match status" value="1"/>
</dbReference>
<evidence type="ECO:0000313" key="9">
    <source>
        <dbReference type="EMBL" id="CEK93451.1"/>
    </source>
</evidence>
<dbReference type="AlphaFoldDB" id="A0A0B7BMA8"/>
<keyword evidence="4 6" id="KW-1133">Transmembrane helix</keyword>
<evidence type="ECO:0000256" key="4">
    <source>
        <dbReference type="ARBA" id="ARBA00022989"/>
    </source>
</evidence>
<feature type="region of interest" description="Disordered" evidence="7">
    <location>
        <begin position="1"/>
        <end position="30"/>
    </location>
</feature>
<evidence type="ECO:0000256" key="5">
    <source>
        <dbReference type="ARBA" id="ARBA00023136"/>
    </source>
</evidence>
<protein>
    <recommendedName>
        <fullName evidence="6">Reticulon-like protein</fullName>
    </recommendedName>
</protein>
<dbReference type="InterPro" id="IPR003388">
    <property type="entry name" value="Reticulon"/>
</dbReference>
<dbReference type="InterPro" id="IPR046964">
    <property type="entry name" value="RTN1-4"/>
</dbReference>
<evidence type="ECO:0000256" key="1">
    <source>
        <dbReference type="ARBA" id="ARBA00004477"/>
    </source>
</evidence>
<keyword evidence="2 6" id="KW-0812">Transmembrane</keyword>